<dbReference type="RefSeq" id="WP_258499282.1">
    <property type="nucleotide sequence ID" value="NZ_JANSKA010000005.1"/>
</dbReference>
<dbReference type="Proteomes" id="UP001204320">
    <property type="component" value="Unassembled WGS sequence"/>
</dbReference>
<keyword evidence="3" id="KW-1185">Reference proteome</keyword>
<proteinExistence type="predicted"/>
<comment type="caution">
    <text evidence="2">The sequence shown here is derived from an EMBL/GenBank/DDBJ whole genome shotgun (WGS) entry which is preliminary data.</text>
</comment>
<name>A0ABT1Z9D8_9ACTN</name>
<organism evidence="2 3">
    <name type="scientific">Tractidigestivibacter montrealensis</name>
    <dbReference type="NCBI Taxonomy" id="2972466"/>
    <lineage>
        <taxon>Bacteria</taxon>
        <taxon>Bacillati</taxon>
        <taxon>Actinomycetota</taxon>
        <taxon>Coriobacteriia</taxon>
        <taxon>Coriobacteriales</taxon>
        <taxon>Atopobiaceae</taxon>
        <taxon>Tractidigestivibacter</taxon>
    </lineage>
</organism>
<accession>A0ABT1Z9D8</accession>
<dbReference type="EMBL" id="JANSKA010000005">
    <property type="protein sequence ID" value="MCR9036806.1"/>
    <property type="molecule type" value="Genomic_DNA"/>
</dbReference>
<reference evidence="2 3" key="1">
    <citation type="submission" date="2022-08" db="EMBL/GenBank/DDBJ databases">
        <title>Tractidigestivibacter montrealensis type strain KD21.</title>
        <authorList>
            <person name="Diop K."/>
            <person name="Richard C."/>
            <person name="Routy B."/>
        </authorList>
    </citation>
    <scope>NUCLEOTIDE SEQUENCE [LARGE SCALE GENOMIC DNA]</scope>
    <source>
        <strain evidence="2 3">KD21</strain>
    </source>
</reference>
<evidence type="ECO:0000256" key="1">
    <source>
        <dbReference type="SAM" id="MobiDB-lite"/>
    </source>
</evidence>
<evidence type="ECO:0008006" key="4">
    <source>
        <dbReference type="Google" id="ProtNLM"/>
    </source>
</evidence>
<protein>
    <recommendedName>
        <fullName evidence="4">N-formylglutamate amidohydrolase</fullName>
    </recommendedName>
</protein>
<evidence type="ECO:0000313" key="2">
    <source>
        <dbReference type="EMBL" id="MCR9036806.1"/>
    </source>
</evidence>
<evidence type="ECO:0000313" key="3">
    <source>
        <dbReference type="Proteomes" id="UP001204320"/>
    </source>
</evidence>
<sequence>MGGLSGPQPESPIVAELEHIESTRFSCNSYRGLPDAPAFEIVAGDLPVVVSAPHAVTHEREGRVKPSDDYAGAMALVLALWTGCHAIVASRFDGCDPNWDPIEGSAYKQALVAHVLKAGVRFCLDLHGMVSASPSIVALGTADGTTVASRPEVGAIAERILRARLEPLVERHHKPIVVDGALAARNPNTVSSTIARECGIPCVQVEVATPLRVPGKAGSGIPAGERPFKPETLGEEQAARSHPDPEAVFLTMQALAEAIRACA</sequence>
<feature type="region of interest" description="Disordered" evidence="1">
    <location>
        <begin position="216"/>
        <end position="241"/>
    </location>
</feature>
<gene>
    <name evidence="2" type="ORF">NVS32_07595</name>
</gene>